<dbReference type="AlphaFoldDB" id="W5T2U6"/>
<proteinExistence type="predicted"/>
<name>W5T2U6_BORHE</name>
<protein>
    <submittedName>
        <fullName evidence="1">Uncharacterized protein</fullName>
    </submittedName>
</protein>
<keyword evidence="1" id="KW-0614">Plasmid</keyword>
<dbReference type="EMBL" id="CP005735">
    <property type="protein sequence ID" value="AHH13464.1"/>
    <property type="molecule type" value="Genomic_DNA"/>
</dbReference>
<organism evidence="1">
    <name type="scientific">Borrelia hermsii YBT</name>
    <dbReference type="NCBI Taxonomy" id="1313295"/>
    <lineage>
        <taxon>Bacteria</taxon>
        <taxon>Pseudomonadati</taxon>
        <taxon>Spirochaetota</taxon>
        <taxon>Spirochaetia</taxon>
        <taxon>Spirochaetales</taxon>
        <taxon>Borreliaceae</taxon>
        <taxon>Borrelia</taxon>
    </lineage>
</organism>
<accession>W5T2U6</accession>
<dbReference type="HOGENOM" id="CLU_3305716_0_0_12"/>
<evidence type="ECO:0000313" key="1">
    <source>
        <dbReference type="EMBL" id="AHH13464.1"/>
    </source>
</evidence>
<reference evidence="1" key="1">
    <citation type="submission" date="2013-04" db="EMBL/GenBank/DDBJ databases">
        <title>Comparative Genomics of Relapsing Fever Spirochetes.</title>
        <authorList>
            <person name="Schwan T.G."/>
            <person name="Raffel S.J."/>
            <person name="Porcella S.F."/>
            <person name="Martens C.A."/>
            <person name="Bruno D.P."/>
            <person name="Ricklefs S.M."/>
            <person name="Barbian K.B."/>
        </authorList>
    </citation>
    <scope>NUCLEOTIDE SEQUENCE</scope>
    <source>
        <strain evidence="1">YBT</strain>
        <plasmid evidence="1">unnamed</plasmid>
    </source>
</reference>
<gene>
    <name evidence="1" type="ORF">BHO_0900087</name>
</gene>
<geneLocation type="plasmid" evidence="1">
    <name>unnamed</name>
</geneLocation>
<sequence>MPQLKGGDRKNNLALSPNPNVSLINMNIQIDTPPVEIRQ</sequence>